<evidence type="ECO:0000313" key="1">
    <source>
        <dbReference type="EMBL" id="KAJ7391179.1"/>
    </source>
</evidence>
<dbReference type="AlphaFoldDB" id="A0A9X0A411"/>
<organism evidence="1 2">
    <name type="scientific">Desmophyllum pertusum</name>
    <dbReference type="NCBI Taxonomy" id="174260"/>
    <lineage>
        <taxon>Eukaryota</taxon>
        <taxon>Metazoa</taxon>
        <taxon>Cnidaria</taxon>
        <taxon>Anthozoa</taxon>
        <taxon>Hexacorallia</taxon>
        <taxon>Scleractinia</taxon>
        <taxon>Caryophylliina</taxon>
        <taxon>Caryophylliidae</taxon>
        <taxon>Desmophyllum</taxon>
    </lineage>
</organism>
<reference evidence="1" key="1">
    <citation type="submission" date="2023-01" db="EMBL/GenBank/DDBJ databases">
        <title>Genome assembly of the deep-sea coral Lophelia pertusa.</title>
        <authorList>
            <person name="Herrera S."/>
            <person name="Cordes E."/>
        </authorList>
    </citation>
    <scope>NUCLEOTIDE SEQUENCE</scope>
    <source>
        <strain evidence="1">USNM1676648</strain>
        <tissue evidence="1">Polyp</tissue>
    </source>
</reference>
<sequence>MRKLLNQVVNWAIEQKREEHLEKAMQDIGINFHIFEVRGDDGKASTTWTSLDGNELNVVLEKTQPESCTK</sequence>
<proteinExistence type="predicted"/>
<protein>
    <submittedName>
        <fullName evidence="1">Uncharacterized protein</fullName>
    </submittedName>
</protein>
<accession>A0A9X0A411</accession>
<comment type="caution">
    <text evidence="1">The sequence shown here is derived from an EMBL/GenBank/DDBJ whole genome shotgun (WGS) entry which is preliminary data.</text>
</comment>
<gene>
    <name evidence="1" type="ORF">OS493_019310</name>
</gene>
<dbReference type="OrthoDB" id="10052935at2759"/>
<dbReference type="EMBL" id="MU825407">
    <property type="protein sequence ID" value="KAJ7391179.1"/>
    <property type="molecule type" value="Genomic_DNA"/>
</dbReference>
<name>A0A9X0A411_9CNID</name>
<evidence type="ECO:0000313" key="2">
    <source>
        <dbReference type="Proteomes" id="UP001163046"/>
    </source>
</evidence>
<keyword evidence="2" id="KW-1185">Reference proteome</keyword>
<dbReference type="Proteomes" id="UP001163046">
    <property type="component" value="Unassembled WGS sequence"/>
</dbReference>